<feature type="transmembrane region" description="Helical" evidence="1">
    <location>
        <begin position="38"/>
        <end position="57"/>
    </location>
</feature>
<dbReference type="OrthoDB" id="9804955at2"/>
<dbReference type="Proteomes" id="UP000068026">
    <property type="component" value="Chromosome"/>
</dbReference>
<feature type="domain" description="GGDEF" evidence="2">
    <location>
        <begin position="232"/>
        <end position="364"/>
    </location>
</feature>
<keyword evidence="3" id="KW-0548">Nucleotidyltransferase</keyword>
<dbReference type="PANTHER" id="PTHR45138">
    <property type="entry name" value="REGULATORY COMPONENTS OF SENSORY TRANSDUCTION SYSTEM"/>
    <property type="match status" value="1"/>
</dbReference>
<sequence length="364" mass="41935">MDHLSKFLRGLGHWKESLLAEKVDLYKEEICNRNYNNFLGLTTVGIIITCGILLVGLPLSEYFTFNNQIFVLLGFCVILYLIAKFYLHKKKKYITLIFYCALSPVMFMGILMGTFLDSQVPSITIMVFLCVLTLFMIDKPWRIFFYITCSAMIYAILCYYAKPKSLFLSDMMHLVAFYCLALGINFLTLNERIENVESFVKYKSKSEIDLMTGVYNREVGLLKIKQLIYNQIKGSFIILDIDDFKKINDHFGHMYGDSVIKEISHLIKGYFSEEDIVLRMGGDEFIVYSINLIEMNECRRGLENLLDSLRSSAIGWEKGISVSFSIGCAINDKEEVDFNRLYRESDQCLYVAKNSGKGCCVIKK</sequence>
<evidence type="ECO:0000313" key="5">
    <source>
        <dbReference type="Proteomes" id="UP000068026"/>
    </source>
</evidence>
<feature type="transmembrane region" description="Helical" evidence="1">
    <location>
        <begin position="119"/>
        <end position="137"/>
    </location>
</feature>
<gene>
    <name evidence="3" type="primary">ycdT</name>
    <name evidence="3" type="ORF">CPRO_12590</name>
    <name evidence="4" type="ORF">SAMN02745151_01671</name>
</gene>
<evidence type="ECO:0000313" key="3">
    <source>
        <dbReference type="EMBL" id="AMJ40852.1"/>
    </source>
</evidence>
<dbReference type="CDD" id="cd01949">
    <property type="entry name" value="GGDEF"/>
    <property type="match status" value="1"/>
</dbReference>
<name>A0A0X1U7E7_ANAPI</name>
<evidence type="ECO:0000256" key="1">
    <source>
        <dbReference type="SAM" id="Phobius"/>
    </source>
</evidence>
<accession>A0A0X1U7E7</accession>
<reference evidence="4" key="4">
    <citation type="submission" date="2016-11" db="EMBL/GenBank/DDBJ databases">
        <authorList>
            <person name="Varghese N."/>
            <person name="Submissions S."/>
        </authorList>
    </citation>
    <scope>NUCLEOTIDE SEQUENCE</scope>
    <source>
        <strain evidence="4">DSM 1682</strain>
    </source>
</reference>
<dbReference type="EMBL" id="CP014223">
    <property type="protein sequence ID" value="AMJ40852.1"/>
    <property type="molecule type" value="Genomic_DNA"/>
</dbReference>
<organism evidence="4 6">
    <name type="scientific">Anaerotignum propionicum DSM 1682</name>
    <dbReference type="NCBI Taxonomy" id="991789"/>
    <lineage>
        <taxon>Bacteria</taxon>
        <taxon>Bacillati</taxon>
        <taxon>Bacillota</taxon>
        <taxon>Clostridia</taxon>
        <taxon>Lachnospirales</taxon>
        <taxon>Anaerotignaceae</taxon>
        <taxon>Anaerotignum</taxon>
    </lineage>
</organism>
<dbReference type="Pfam" id="PF00990">
    <property type="entry name" value="GGDEF"/>
    <property type="match status" value="1"/>
</dbReference>
<protein>
    <submittedName>
        <fullName evidence="4">Diguanylate cyclase (GGDEF) domain-containing protein</fullName>
    </submittedName>
    <submittedName>
        <fullName evidence="3">Diguanylate cyclase YcdT</fullName>
        <ecNumber evidence="3">2.7.7.65</ecNumber>
    </submittedName>
</protein>
<dbReference type="Proteomes" id="UP000184204">
    <property type="component" value="Unassembled WGS sequence"/>
</dbReference>
<dbReference type="RefSeq" id="WP_066049126.1">
    <property type="nucleotide sequence ID" value="NZ_CP014223.1"/>
</dbReference>
<evidence type="ECO:0000259" key="2">
    <source>
        <dbReference type="PROSITE" id="PS50887"/>
    </source>
</evidence>
<reference evidence="6" key="3">
    <citation type="submission" date="2016-11" db="EMBL/GenBank/DDBJ databases">
        <authorList>
            <person name="Jaros S."/>
            <person name="Januszkiewicz K."/>
            <person name="Wedrychowicz H."/>
        </authorList>
    </citation>
    <scope>NUCLEOTIDE SEQUENCE [LARGE SCALE GENOMIC DNA]</scope>
    <source>
        <strain evidence="6">DSM 1682</strain>
    </source>
</reference>
<proteinExistence type="predicted"/>
<keyword evidence="1" id="KW-0812">Transmembrane</keyword>
<dbReference type="SMART" id="SM00267">
    <property type="entry name" value="GGDEF"/>
    <property type="match status" value="1"/>
</dbReference>
<keyword evidence="1" id="KW-1133">Transmembrane helix</keyword>
<evidence type="ECO:0000313" key="6">
    <source>
        <dbReference type="Proteomes" id="UP000184204"/>
    </source>
</evidence>
<dbReference type="AlphaFoldDB" id="A0A0X1U7E7"/>
<keyword evidence="1" id="KW-0472">Membrane</keyword>
<dbReference type="InterPro" id="IPR029787">
    <property type="entry name" value="Nucleotide_cyclase"/>
</dbReference>
<feature type="transmembrane region" description="Helical" evidence="1">
    <location>
        <begin position="144"/>
        <end position="162"/>
    </location>
</feature>
<dbReference type="PANTHER" id="PTHR45138:SF9">
    <property type="entry name" value="DIGUANYLATE CYCLASE DGCM-RELATED"/>
    <property type="match status" value="1"/>
</dbReference>
<keyword evidence="3" id="KW-0808">Transferase</keyword>
<dbReference type="EMBL" id="FQUA01000006">
    <property type="protein sequence ID" value="SHE74954.1"/>
    <property type="molecule type" value="Genomic_DNA"/>
</dbReference>
<reference evidence="3 5" key="1">
    <citation type="journal article" date="2016" name="Genome Announc.">
        <title>Complete Genome Sequence of the Amino Acid-Fermenting Clostridium propionicum X2 (DSM 1682).</title>
        <authorList>
            <person name="Poehlein A."/>
            <person name="Schlien K."/>
            <person name="Chowdhury N.P."/>
            <person name="Gottschalk G."/>
            <person name="Buckel W."/>
            <person name="Daniel R."/>
        </authorList>
    </citation>
    <scope>NUCLEOTIDE SEQUENCE [LARGE SCALE GENOMIC DNA]</scope>
    <source>
        <strain evidence="3 5">X2</strain>
    </source>
</reference>
<dbReference type="SUPFAM" id="SSF55073">
    <property type="entry name" value="Nucleotide cyclase"/>
    <property type="match status" value="1"/>
</dbReference>
<dbReference type="KEGG" id="cpro:CPRO_12590"/>
<dbReference type="InterPro" id="IPR000160">
    <property type="entry name" value="GGDEF_dom"/>
</dbReference>
<dbReference type="InterPro" id="IPR050469">
    <property type="entry name" value="Diguanylate_Cyclase"/>
</dbReference>
<dbReference type="InterPro" id="IPR043128">
    <property type="entry name" value="Rev_trsase/Diguanyl_cyclase"/>
</dbReference>
<reference evidence="5" key="2">
    <citation type="submission" date="2016-01" db="EMBL/GenBank/DDBJ databases">
        <authorList>
            <person name="Poehlein A."/>
            <person name="Schlien K."/>
            <person name="Gottschalk G."/>
            <person name="Buckel W."/>
            <person name="Daniel R."/>
        </authorList>
    </citation>
    <scope>NUCLEOTIDE SEQUENCE [LARGE SCALE GENOMIC DNA]</scope>
    <source>
        <strain evidence="5">X2</strain>
    </source>
</reference>
<feature type="transmembrane region" description="Helical" evidence="1">
    <location>
        <begin position="69"/>
        <end position="87"/>
    </location>
</feature>
<evidence type="ECO:0000313" key="4">
    <source>
        <dbReference type="EMBL" id="SHE74954.1"/>
    </source>
</evidence>
<keyword evidence="5" id="KW-1185">Reference proteome</keyword>
<dbReference type="PROSITE" id="PS50887">
    <property type="entry name" value="GGDEF"/>
    <property type="match status" value="1"/>
</dbReference>
<dbReference type="Gene3D" id="3.30.70.270">
    <property type="match status" value="1"/>
</dbReference>
<dbReference type="EC" id="2.7.7.65" evidence="3"/>
<feature type="transmembrane region" description="Helical" evidence="1">
    <location>
        <begin position="174"/>
        <end position="193"/>
    </location>
</feature>
<dbReference type="GO" id="GO:0052621">
    <property type="term" value="F:diguanylate cyclase activity"/>
    <property type="evidence" value="ECO:0007669"/>
    <property type="project" value="UniProtKB-EC"/>
</dbReference>
<feature type="transmembrane region" description="Helical" evidence="1">
    <location>
        <begin position="94"/>
        <end position="113"/>
    </location>
</feature>
<dbReference type="NCBIfam" id="TIGR00254">
    <property type="entry name" value="GGDEF"/>
    <property type="match status" value="1"/>
</dbReference>